<comment type="caution">
    <text evidence="6">The sequence shown here is derived from an EMBL/GenBank/DDBJ whole genome shotgun (WGS) entry which is preliminary data.</text>
</comment>
<keyword evidence="2" id="KW-0547">Nucleotide-binding</keyword>
<organism evidence="6 7">
    <name type="scientific">Thermopolyspora flexuosa</name>
    <dbReference type="NCBI Taxonomy" id="103836"/>
    <lineage>
        <taxon>Bacteria</taxon>
        <taxon>Bacillati</taxon>
        <taxon>Actinomycetota</taxon>
        <taxon>Actinomycetes</taxon>
        <taxon>Streptosporangiales</taxon>
        <taxon>Streptosporangiaceae</taxon>
        <taxon>Thermopolyspora</taxon>
    </lineage>
</organism>
<keyword evidence="4" id="KW-0067">ATP-binding</keyword>
<dbReference type="Proteomes" id="UP000319213">
    <property type="component" value="Unassembled WGS sequence"/>
</dbReference>
<dbReference type="RefSeq" id="WP_142260761.1">
    <property type="nucleotide sequence ID" value="NZ_BMPV01000005.1"/>
</dbReference>
<evidence type="ECO:0000256" key="3">
    <source>
        <dbReference type="ARBA" id="ARBA00022777"/>
    </source>
</evidence>
<keyword evidence="7" id="KW-1185">Reference proteome</keyword>
<dbReference type="Gene3D" id="1.10.510.10">
    <property type="entry name" value="Transferase(Phosphotransferase) domain 1"/>
    <property type="match status" value="1"/>
</dbReference>
<dbReference type="InterPro" id="IPR008271">
    <property type="entry name" value="Ser/Thr_kinase_AS"/>
</dbReference>
<evidence type="ECO:0000313" key="6">
    <source>
        <dbReference type="EMBL" id="TQM76960.1"/>
    </source>
</evidence>
<dbReference type="OrthoDB" id="3915799at2"/>
<evidence type="ECO:0000256" key="4">
    <source>
        <dbReference type="ARBA" id="ARBA00022840"/>
    </source>
</evidence>
<reference evidence="6 7" key="1">
    <citation type="submission" date="2019-06" db="EMBL/GenBank/DDBJ databases">
        <title>Sequencing the genomes of 1000 actinobacteria strains.</title>
        <authorList>
            <person name="Klenk H.-P."/>
        </authorList>
    </citation>
    <scope>NUCLEOTIDE SEQUENCE [LARGE SCALE GENOMIC DNA]</scope>
    <source>
        <strain evidence="6 7">DSM 43186</strain>
    </source>
</reference>
<name>A0A543J2B0_9ACTN</name>
<dbReference type="GO" id="GO:0005524">
    <property type="term" value="F:ATP binding"/>
    <property type="evidence" value="ECO:0007669"/>
    <property type="project" value="UniProtKB-KW"/>
</dbReference>
<dbReference type="PANTHER" id="PTHR43289">
    <property type="entry name" value="MITOGEN-ACTIVATED PROTEIN KINASE KINASE KINASE 20-RELATED"/>
    <property type="match status" value="1"/>
</dbReference>
<dbReference type="SUPFAM" id="SSF56112">
    <property type="entry name" value="Protein kinase-like (PK-like)"/>
    <property type="match status" value="1"/>
</dbReference>
<dbReference type="EMBL" id="VFPQ01000001">
    <property type="protein sequence ID" value="TQM76960.1"/>
    <property type="molecule type" value="Genomic_DNA"/>
</dbReference>
<dbReference type="PANTHER" id="PTHR43289:SF34">
    <property type="entry name" value="SERINE_THREONINE-PROTEIN KINASE YBDM-RELATED"/>
    <property type="match status" value="1"/>
</dbReference>
<dbReference type="CDD" id="cd14014">
    <property type="entry name" value="STKc_PknB_like"/>
    <property type="match status" value="1"/>
</dbReference>
<keyword evidence="3 6" id="KW-0418">Kinase</keyword>
<sequence length="285" mass="29839">MPQISPLMAGDPVRLGPFTLTGRIGEGGQGTVYLGYTSHGERAAVKLLHVKFTGDAAARSRFARELRAATRVGSSAYTARVIAADLDGDTPYIASEFIDGRSLREVVETDGPLRGPELDRLAVGTATALAEIHRAGIVHRDFKPDNVLIGPDGPRVVDFGIARILDSTGTVTSRAVGTPAFMAPEQIAGAAVGPHTDVFAWGSVIMFAATGRSPFDGPSIATVLSRVLTHDVDVTGLPGPLGEAVRASLSKTPADRPTAFDILGRLLGGSGPDGDRTVLMPRPRR</sequence>
<dbReference type="InterPro" id="IPR011009">
    <property type="entry name" value="Kinase-like_dom_sf"/>
</dbReference>
<evidence type="ECO:0000256" key="1">
    <source>
        <dbReference type="ARBA" id="ARBA00022679"/>
    </source>
</evidence>
<gene>
    <name evidence="6" type="ORF">FHX40_3712</name>
</gene>
<feature type="domain" description="Protein kinase" evidence="5">
    <location>
        <begin position="18"/>
        <end position="267"/>
    </location>
</feature>
<dbReference type="InterPro" id="IPR000719">
    <property type="entry name" value="Prot_kinase_dom"/>
</dbReference>
<keyword evidence="6" id="KW-0723">Serine/threonine-protein kinase</keyword>
<dbReference type="GO" id="GO:0004674">
    <property type="term" value="F:protein serine/threonine kinase activity"/>
    <property type="evidence" value="ECO:0007669"/>
    <property type="project" value="UniProtKB-KW"/>
</dbReference>
<keyword evidence="1" id="KW-0808">Transferase</keyword>
<evidence type="ECO:0000313" key="7">
    <source>
        <dbReference type="Proteomes" id="UP000319213"/>
    </source>
</evidence>
<dbReference type="PROSITE" id="PS50011">
    <property type="entry name" value="PROTEIN_KINASE_DOM"/>
    <property type="match status" value="1"/>
</dbReference>
<dbReference type="Gene3D" id="3.30.200.20">
    <property type="entry name" value="Phosphorylase Kinase, domain 1"/>
    <property type="match status" value="1"/>
</dbReference>
<dbReference type="PROSITE" id="PS00108">
    <property type="entry name" value="PROTEIN_KINASE_ST"/>
    <property type="match status" value="1"/>
</dbReference>
<protein>
    <submittedName>
        <fullName evidence="6">Serine/threonine protein kinase</fullName>
    </submittedName>
</protein>
<evidence type="ECO:0000256" key="2">
    <source>
        <dbReference type="ARBA" id="ARBA00022741"/>
    </source>
</evidence>
<dbReference type="AlphaFoldDB" id="A0A543J2B0"/>
<proteinExistence type="predicted"/>
<evidence type="ECO:0000259" key="5">
    <source>
        <dbReference type="PROSITE" id="PS50011"/>
    </source>
</evidence>
<dbReference type="Pfam" id="PF00069">
    <property type="entry name" value="Pkinase"/>
    <property type="match status" value="1"/>
</dbReference>
<accession>A0A543J2B0</accession>